<dbReference type="EMBL" id="AWSQ01000001">
    <property type="protein sequence ID" value="KFX70928.1"/>
    <property type="molecule type" value="Genomic_DNA"/>
</dbReference>
<evidence type="ECO:0000313" key="6">
    <source>
        <dbReference type="Proteomes" id="UP000030063"/>
    </source>
</evidence>
<dbReference type="GO" id="GO:0003676">
    <property type="term" value="F:nucleic acid binding"/>
    <property type="evidence" value="ECO:0007669"/>
    <property type="project" value="InterPro"/>
</dbReference>
<dbReference type="GO" id="GO:0008408">
    <property type="term" value="F:3'-5' exonuclease activity"/>
    <property type="evidence" value="ECO:0007669"/>
    <property type="project" value="TreeGrafter"/>
</dbReference>
<protein>
    <submittedName>
        <fullName evidence="5">DNA polymerase III subunit epsilon</fullName>
    </submittedName>
</protein>
<keyword evidence="6" id="KW-1185">Reference proteome</keyword>
<comment type="caution">
    <text evidence="5">The sequence shown here is derived from an EMBL/GenBank/DDBJ whole genome shotgun (WGS) entry which is preliminary data.</text>
</comment>
<proteinExistence type="predicted"/>
<keyword evidence="1" id="KW-0540">Nuclease</keyword>
<dbReference type="Pfam" id="PF00929">
    <property type="entry name" value="RNase_T"/>
    <property type="match status" value="1"/>
</dbReference>
<name>A0A0A1YPS6_9PSED</name>
<dbReference type="GO" id="GO:0006259">
    <property type="term" value="P:DNA metabolic process"/>
    <property type="evidence" value="ECO:0007669"/>
    <property type="project" value="UniProtKB-ARBA"/>
</dbReference>
<dbReference type="Gene3D" id="3.30.420.10">
    <property type="entry name" value="Ribonuclease H-like superfamily/Ribonuclease H"/>
    <property type="match status" value="1"/>
</dbReference>
<dbReference type="InterPro" id="IPR013520">
    <property type="entry name" value="Ribonucl_H"/>
</dbReference>
<dbReference type="STRING" id="1395571.TMS3_0102990"/>
<feature type="domain" description="Exonuclease" evidence="4">
    <location>
        <begin position="53"/>
        <end position="235"/>
    </location>
</feature>
<evidence type="ECO:0000256" key="1">
    <source>
        <dbReference type="ARBA" id="ARBA00022722"/>
    </source>
</evidence>
<evidence type="ECO:0000256" key="3">
    <source>
        <dbReference type="ARBA" id="ARBA00022839"/>
    </source>
</evidence>
<dbReference type="Proteomes" id="UP000030063">
    <property type="component" value="Unassembled WGS sequence"/>
</dbReference>
<evidence type="ECO:0000256" key="2">
    <source>
        <dbReference type="ARBA" id="ARBA00022801"/>
    </source>
</evidence>
<dbReference type="SUPFAM" id="SSF53098">
    <property type="entry name" value="Ribonuclease H-like"/>
    <property type="match status" value="1"/>
</dbReference>
<dbReference type="eggNOG" id="COG0847">
    <property type="taxonomic scope" value="Bacteria"/>
</dbReference>
<organism evidence="5 6">
    <name type="scientific">Pseudomonas taeanensis MS-3</name>
    <dbReference type="NCBI Taxonomy" id="1395571"/>
    <lineage>
        <taxon>Bacteria</taxon>
        <taxon>Pseudomonadati</taxon>
        <taxon>Pseudomonadota</taxon>
        <taxon>Gammaproteobacteria</taxon>
        <taxon>Pseudomonadales</taxon>
        <taxon>Pseudomonadaceae</taxon>
        <taxon>Pseudomonas</taxon>
    </lineage>
</organism>
<dbReference type="AlphaFoldDB" id="A0A0A1YPS6"/>
<dbReference type="GO" id="GO:0005829">
    <property type="term" value="C:cytosol"/>
    <property type="evidence" value="ECO:0007669"/>
    <property type="project" value="TreeGrafter"/>
</dbReference>
<accession>A0A0A1YPS6</accession>
<dbReference type="PANTHER" id="PTHR30231:SF4">
    <property type="entry name" value="PROTEIN NEN2"/>
    <property type="match status" value="1"/>
</dbReference>
<dbReference type="RefSeq" id="WP_025163750.1">
    <property type="nucleotide sequence ID" value="NZ_AWSQ01000001.1"/>
</dbReference>
<gene>
    <name evidence="5" type="ORF">TMS3_0102990</name>
</gene>
<dbReference type="NCBIfam" id="NF006602">
    <property type="entry name" value="PRK09146.1"/>
    <property type="match status" value="1"/>
</dbReference>
<keyword evidence="2" id="KW-0378">Hydrolase</keyword>
<dbReference type="PANTHER" id="PTHR30231">
    <property type="entry name" value="DNA POLYMERASE III SUBUNIT EPSILON"/>
    <property type="match status" value="1"/>
</dbReference>
<sequence length="245" mass="27276">MSLPGTLRREAKSTSLDWPSILDELTAKTIDARLSRFYKAGTVNADTPLDQVPLLALDVETTGLDSQRDSIVSLGLVPFNLRRIRCGEAKYWVVKPVCELSSQSVTFHHITHSDIQDAPPLASVFDELLAAMAGKVVVVHYRRIERGFLDQAMRHLVGEGLHFPLIDTMQLEARLHRGKQQPGWLARLMGKKPVSIRLADSRLRYGLPLYQAHHALTDALATAELLQAQIATHYPADVTVGELWS</sequence>
<dbReference type="InterPro" id="IPR012337">
    <property type="entry name" value="RNaseH-like_sf"/>
</dbReference>
<dbReference type="InterPro" id="IPR036397">
    <property type="entry name" value="RNaseH_sf"/>
</dbReference>
<evidence type="ECO:0000259" key="4">
    <source>
        <dbReference type="SMART" id="SM00479"/>
    </source>
</evidence>
<dbReference type="CDD" id="cd06127">
    <property type="entry name" value="DEDDh"/>
    <property type="match status" value="1"/>
</dbReference>
<dbReference type="SMART" id="SM00479">
    <property type="entry name" value="EXOIII"/>
    <property type="match status" value="1"/>
</dbReference>
<reference evidence="5 6" key="1">
    <citation type="journal article" date="2014" name="Genome Announc.">
        <title>Draft Genome Sequence of Petroleum Oil-Degrading Marine Bacterium Pseudomonas taeanensis Strain MS-3, Isolated from a Crude Oil-Contaminated Seashore.</title>
        <authorList>
            <person name="Lee S.Y."/>
            <person name="Kim S.H."/>
            <person name="Lee D.G."/>
            <person name="Shin S."/>
            <person name="Yun S.H."/>
            <person name="Choi C.W."/>
            <person name="Chung Y.H."/>
            <person name="Choi J.S."/>
            <person name="Kahng H.Y."/>
            <person name="Kim S.I."/>
        </authorList>
    </citation>
    <scope>NUCLEOTIDE SEQUENCE [LARGE SCALE GENOMIC DNA]</scope>
    <source>
        <strain evidence="5 6">MS-3</strain>
    </source>
</reference>
<keyword evidence="3" id="KW-0269">Exonuclease</keyword>
<dbReference type="OrthoDB" id="5497329at2"/>
<evidence type="ECO:0000313" key="5">
    <source>
        <dbReference type="EMBL" id="KFX70928.1"/>
    </source>
</evidence>